<dbReference type="OrthoDB" id="2305845at2759"/>
<reference evidence="1 2" key="1">
    <citation type="journal article" date="2015" name="Sci. Rep.">
        <title>Chromosome-level genome map provides insights into diverse defense mechanisms in the medicinal fungus Ganoderma sinense.</title>
        <authorList>
            <person name="Zhu Y."/>
            <person name="Xu J."/>
            <person name="Sun C."/>
            <person name="Zhou S."/>
            <person name="Xu H."/>
            <person name="Nelson D.R."/>
            <person name="Qian J."/>
            <person name="Song J."/>
            <person name="Luo H."/>
            <person name="Xiang L."/>
            <person name="Li Y."/>
            <person name="Xu Z."/>
            <person name="Ji A."/>
            <person name="Wang L."/>
            <person name="Lu S."/>
            <person name="Hayward A."/>
            <person name="Sun W."/>
            <person name="Li X."/>
            <person name="Schwartz D.C."/>
            <person name="Wang Y."/>
            <person name="Chen S."/>
        </authorList>
    </citation>
    <scope>NUCLEOTIDE SEQUENCE [LARGE SCALE GENOMIC DNA]</scope>
    <source>
        <strain evidence="1 2">ZZ0214-1</strain>
    </source>
</reference>
<evidence type="ECO:0000313" key="1">
    <source>
        <dbReference type="EMBL" id="PIL23732.1"/>
    </source>
</evidence>
<organism evidence="1 2">
    <name type="scientific">Ganoderma sinense ZZ0214-1</name>
    <dbReference type="NCBI Taxonomy" id="1077348"/>
    <lineage>
        <taxon>Eukaryota</taxon>
        <taxon>Fungi</taxon>
        <taxon>Dikarya</taxon>
        <taxon>Basidiomycota</taxon>
        <taxon>Agaricomycotina</taxon>
        <taxon>Agaricomycetes</taxon>
        <taxon>Polyporales</taxon>
        <taxon>Polyporaceae</taxon>
        <taxon>Ganoderma</taxon>
    </lineage>
</organism>
<dbReference type="STRING" id="1077348.A0A2G8RQF1"/>
<name>A0A2G8RQF1_9APHY</name>
<dbReference type="EMBL" id="AYKW01000067">
    <property type="protein sequence ID" value="PIL23732.1"/>
    <property type="molecule type" value="Genomic_DNA"/>
</dbReference>
<dbReference type="PANTHER" id="PTHR41814">
    <property type="entry name" value="EXPRESSED PROTEIN"/>
    <property type="match status" value="1"/>
</dbReference>
<protein>
    <submittedName>
        <fullName evidence="1">Uncharacterized protein</fullName>
    </submittedName>
</protein>
<dbReference type="InterPro" id="IPR012341">
    <property type="entry name" value="6hp_glycosidase-like_sf"/>
</dbReference>
<evidence type="ECO:0000313" key="2">
    <source>
        <dbReference type="Proteomes" id="UP000230002"/>
    </source>
</evidence>
<dbReference type="Proteomes" id="UP000230002">
    <property type="component" value="Unassembled WGS sequence"/>
</dbReference>
<sequence length="459" mass="51007">MSSTHSTDSQSLVAKLNDRLILLLPPLLCTQRSSWEQGILAQALLECQLFLEAEGASMPDAFKSSPYGLISWLYALAHDAFVRQAPDGRLAVLLNGAGTSDTGALDPGCIGPALYYLCSVERRHGTSRGANGPRLSRAFPAPRGSASSSMLDGVERMLLYLLEDCPRERLPQQFRCAYAEEGEHLLSHRIDAVEIWSDSVYMLPPFLASAAAFYAQHPDLSLTSTDREWKYTPRDLLRMALQQIVLAAAVLQSPTGEWSHIFDLHTGQFRRRAFWGVGNGWVFCGIVRVLSEATVPELDAEVDRSVPEDDPDSAQTPILTLLDRVYKILLNTVRACLAHMLPSHLFRDVLDDLASFEETNLAQMLSYTLYRLIDLHRYSPAFRAMDLTPLEDGELERWEGLAEVMGRAAEAKTDEWGFLRDVCGSPRFDAPGTAAEGQAWAIMMEVARAQYLSHKQTAT</sequence>
<accession>A0A2G8RQF1</accession>
<dbReference type="Gene3D" id="1.50.10.10">
    <property type="match status" value="1"/>
</dbReference>
<keyword evidence="2" id="KW-1185">Reference proteome</keyword>
<dbReference type="GO" id="GO:0005975">
    <property type="term" value="P:carbohydrate metabolic process"/>
    <property type="evidence" value="ECO:0007669"/>
    <property type="project" value="InterPro"/>
</dbReference>
<comment type="caution">
    <text evidence="1">The sequence shown here is derived from an EMBL/GenBank/DDBJ whole genome shotgun (WGS) entry which is preliminary data.</text>
</comment>
<dbReference type="AlphaFoldDB" id="A0A2G8RQF1"/>
<gene>
    <name evidence="1" type="ORF">GSI_13482</name>
</gene>
<dbReference type="PANTHER" id="PTHR41814:SF1">
    <property type="entry name" value="CELLULASE"/>
    <property type="match status" value="1"/>
</dbReference>
<proteinExistence type="predicted"/>